<evidence type="ECO:0000256" key="1">
    <source>
        <dbReference type="SAM" id="SignalP"/>
    </source>
</evidence>
<keyword evidence="1" id="KW-0732">Signal</keyword>
<proteinExistence type="predicted"/>
<name>A0A6V7W511_MELEN</name>
<accession>A0A6V7W511</accession>
<comment type="caution">
    <text evidence="2">The sequence shown here is derived from an EMBL/GenBank/DDBJ whole genome shotgun (WGS) entry which is preliminary data.</text>
</comment>
<sequence>MKLTFRPKSGLIILIQYIILSTLFCNVKAICEDIDKDLRDFCRALDAIKNNKWDPKIHGAKKELPPNRPELRCVTLGCFCPAVDGKTDGSINGCILPMVNNLENV</sequence>
<evidence type="ECO:0000313" key="2">
    <source>
        <dbReference type="EMBL" id="CAD2182134.1"/>
    </source>
</evidence>
<evidence type="ECO:0000313" key="3">
    <source>
        <dbReference type="Proteomes" id="UP000580250"/>
    </source>
</evidence>
<feature type="chain" id="PRO_5027810079" evidence="1">
    <location>
        <begin position="30"/>
        <end position="105"/>
    </location>
</feature>
<organism evidence="2 3">
    <name type="scientific">Meloidogyne enterolobii</name>
    <name type="common">Root-knot nematode worm</name>
    <name type="synonym">Meloidogyne mayaguensis</name>
    <dbReference type="NCBI Taxonomy" id="390850"/>
    <lineage>
        <taxon>Eukaryota</taxon>
        <taxon>Metazoa</taxon>
        <taxon>Ecdysozoa</taxon>
        <taxon>Nematoda</taxon>
        <taxon>Chromadorea</taxon>
        <taxon>Rhabditida</taxon>
        <taxon>Tylenchina</taxon>
        <taxon>Tylenchomorpha</taxon>
        <taxon>Tylenchoidea</taxon>
        <taxon>Meloidogynidae</taxon>
        <taxon>Meloidogyninae</taxon>
        <taxon>Meloidogyne</taxon>
    </lineage>
</organism>
<reference evidence="2 3" key="1">
    <citation type="submission" date="2020-08" db="EMBL/GenBank/DDBJ databases">
        <authorList>
            <person name="Koutsovoulos G."/>
            <person name="Danchin GJ E."/>
        </authorList>
    </citation>
    <scope>NUCLEOTIDE SEQUENCE [LARGE SCALE GENOMIC DNA]</scope>
</reference>
<protein>
    <submittedName>
        <fullName evidence="2">Uncharacterized protein</fullName>
    </submittedName>
</protein>
<gene>
    <name evidence="2" type="ORF">MENT_LOCUS34322</name>
</gene>
<feature type="signal peptide" evidence="1">
    <location>
        <begin position="1"/>
        <end position="29"/>
    </location>
</feature>
<dbReference type="EMBL" id="CAJEWN010000422">
    <property type="protein sequence ID" value="CAD2182134.1"/>
    <property type="molecule type" value="Genomic_DNA"/>
</dbReference>
<dbReference type="Proteomes" id="UP000580250">
    <property type="component" value="Unassembled WGS sequence"/>
</dbReference>
<dbReference type="AlphaFoldDB" id="A0A6V7W511"/>